<protein>
    <submittedName>
        <fullName evidence="1">Uncharacterized protein</fullName>
    </submittedName>
</protein>
<evidence type="ECO:0000313" key="1">
    <source>
        <dbReference type="EMBL" id="MCJ8502768.1"/>
    </source>
</evidence>
<name>A0AA41URY9_9BACT</name>
<evidence type="ECO:0000313" key="2">
    <source>
        <dbReference type="Proteomes" id="UP001165427"/>
    </source>
</evidence>
<dbReference type="Proteomes" id="UP001165427">
    <property type="component" value="Unassembled WGS sequence"/>
</dbReference>
<gene>
    <name evidence="1" type="ORF">MRX98_19485</name>
</gene>
<comment type="caution">
    <text evidence="1">The sequence shown here is derived from an EMBL/GenBank/DDBJ whole genome shotgun (WGS) entry which is preliminary data.</text>
</comment>
<sequence length="110" mass="13116">MKQYLVDELRPEDHAKVEAYLMERYAAPGVEGLFWLPIDPELYDAVQHDHDQCQPYYFALELLPDRLACELLVRSQQRIRCHCIQYATERQRNWLIRAIDGVLEELDIRV</sequence>
<reference evidence="1" key="1">
    <citation type="submission" date="2022-04" db="EMBL/GenBank/DDBJ databases">
        <title>Desulfatitalea alkaliphila sp. nov., a novel anaerobic sulfate-reducing bacterium isolated from terrestrial mud volcano, Taman Peninsula, Russia.</title>
        <authorList>
            <person name="Khomyakova M.A."/>
            <person name="Merkel A.Y."/>
            <person name="Slobodkin A.I."/>
        </authorList>
    </citation>
    <scope>NUCLEOTIDE SEQUENCE</scope>
    <source>
        <strain evidence="1">M08but</strain>
    </source>
</reference>
<dbReference type="EMBL" id="JALJRB010000033">
    <property type="protein sequence ID" value="MCJ8502768.1"/>
    <property type="molecule type" value="Genomic_DNA"/>
</dbReference>
<organism evidence="1 2">
    <name type="scientific">Desulfatitalea alkaliphila</name>
    <dbReference type="NCBI Taxonomy" id="2929485"/>
    <lineage>
        <taxon>Bacteria</taxon>
        <taxon>Pseudomonadati</taxon>
        <taxon>Thermodesulfobacteriota</taxon>
        <taxon>Desulfobacteria</taxon>
        <taxon>Desulfobacterales</taxon>
        <taxon>Desulfosarcinaceae</taxon>
        <taxon>Desulfatitalea</taxon>
    </lineage>
</organism>
<dbReference type="AlphaFoldDB" id="A0AA41URY9"/>
<dbReference type="RefSeq" id="WP_246914079.1">
    <property type="nucleotide sequence ID" value="NZ_JALJRB010000033.1"/>
</dbReference>
<keyword evidence="2" id="KW-1185">Reference proteome</keyword>
<accession>A0AA41URY9</accession>
<proteinExistence type="predicted"/>